<gene>
    <name evidence="5" type="ORF">QIS96_18245</name>
</gene>
<evidence type="ECO:0000313" key="5">
    <source>
        <dbReference type="EMBL" id="MDI3405751.1"/>
    </source>
</evidence>
<feature type="region of interest" description="Disordered" evidence="2">
    <location>
        <begin position="132"/>
        <end position="170"/>
    </location>
</feature>
<name>A0ABT6SC34_9ACTN</name>
<sequence>MTRPPLADWESVFGFSEDPTPGDPEILEQLATEYRNISEDARSAGSVVSRLNSNELGEGESMEKLRSKLGELPTQVGKLQSSYETAAEAILKYADRLRESQQQADRALDQGREAKQQLDAAILVAAAASAQVTSLDNAEAPPPDDEEGRSSARRALADARQASNEAAQSVESAEAELEAARLLAVDAQELRTSDASLAKRELEEAEDDAVEGKNFWEWLGDKLNLAFSIIGAVVGVIGMFLTAWVGIAFVAVSMLFGLASLGLSIAKGFDTGEWDVLGIVLGVVGLAAGGIALGAAIKNAGNLAKVGLGQWLKNLGKDWDRWVRNVYDAPPQIPLPDFVNGGVPPGGWPLPVGVISGGGPPRLSVLDAVLNGIGLITGVGGFIYSIIEYLGGAEGAKVKPA</sequence>
<keyword evidence="3" id="KW-1133">Transmembrane helix</keyword>
<feature type="domain" description="Putative T7SS secretion signal" evidence="4">
    <location>
        <begin position="21"/>
        <end position="173"/>
    </location>
</feature>
<dbReference type="InterPro" id="IPR049082">
    <property type="entry name" value="T7SS_signal"/>
</dbReference>
<feature type="compositionally biased region" description="Low complexity" evidence="2">
    <location>
        <begin position="158"/>
        <end position="170"/>
    </location>
</feature>
<feature type="coiled-coil region" evidence="1">
    <location>
        <begin position="90"/>
        <end position="117"/>
    </location>
</feature>
<feature type="transmembrane region" description="Helical" evidence="3">
    <location>
        <begin position="276"/>
        <end position="297"/>
    </location>
</feature>
<dbReference type="RefSeq" id="WP_282543688.1">
    <property type="nucleotide sequence ID" value="NZ_JASCIQ010000018.1"/>
</dbReference>
<keyword evidence="6" id="KW-1185">Reference proteome</keyword>
<evidence type="ECO:0000256" key="2">
    <source>
        <dbReference type="SAM" id="MobiDB-lite"/>
    </source>
</evidence>
<comment type="caution">
    <text evidence="5">The sequence shown here is derived from an EMBL/GenBank/DDBJ whole genome shotgun (WGS) entry which is preliminary data.</text>
</comment>
<keyword evidence="3" id="KW-0472">Membrane</keyword>
<dbReference type="Pfam" id="PF21725">
    <property type="entry name" value="T7SS_signal"/>
    <property type="match status" value="1"/>
</dbReference>
<proteinExistence type="predicted"/>
<protein>
    <recommendedName>
        <fullName evidence="4">Putative T7SS secretion signal domain-containing protein</fullName>
    </recommendedName>
</protein>
<dbReference type="Proteomes" id="UP001223978">
    <property type="component" value="Unassembled WGS sequence"/>
</dbReference>
<feature type="region of interest" description="Disordered" evidence="2">
    <location>
        <begin position="1"/>
        <end position="23"/>
    </location>
</feature>
<accession>A0ABT6SC34</accession>
<evidence type="ECO:0000313" key="6">
    <source>
        <dbReference type="Proteomes" id="UP001223978"/>
    </source>
</evidence>
<organism evidence="5 6">
    <name type="scientific">Streptomyces cavernicola</name>
    <dbReference type="NCBI Taxonomy" id="3043613"/>
    <lineage>
        <taxon>Bacteria</taxon>
        <taxon>Bacillati</taxon>
        <taxon>Actinomycetota</taxon>
        <taxon>Actinomycetes</taxon>
        <taxon>Kitasatosporales</taxon>
        <taxon>Streptomycetaceae</taxon>
        <taxon>Streptomyces</taxon>
    </lineage>
</organism>
<evidence type="ECO:0000256" key="3">
    <source>
        <dbReference type="SAM" id="Phobius"/>
    </source>
</evidence>
<feature type="transmembrane region" description="Helical" evidence="3">
    <location>
        <begin position="223"/>
        <end position="256"/>
    </location>
</feature>
<evidence type="ECO:0000259" key="4">
    <source>
        <dbReference type="Pfam" id="PF21725"/>
    </source>
</evidence>
<keyword evidence="3" id="KW-0812">Transmembrane</keyword>
<evidence type="ECO:0000256" key="1">
    <source>
        <dbReference type="SAM" id="Coils"/>
    </source>
</evidence>
<dbReference type="EMBL" id="JASCIQ010000018">
    <property type="protein sequence ID" value="MDI3405751.1"/>
    <property type="molecule type" value="Genomic_DNA"/>
</dbReference>
<reference evidence="5 6" key="1">
    <citation type="submission" date="2023-05" db="EMBL/GenBank/DDBJ databases">
        <title>Draft genome sequence of Streptomyces sp. B-S-A6 isolated from a cave soil in Thailand.</title>
        <authorList>
            <person name="Chamroensaksri N."/>
            <person name="Muangham S."/>
        </authorList>
    </citation>
    <scope>NUCLEOTIDE SEQUENCE [LARGE SCALE GENOMIC DNA]</scope>
    <source>
        <strain evidence="5 6">B-S-A6</strain>
    </source>
</reference>
<keyword evidence="1" id="KW-0175">Coiled coil</keyword>